<dbReference type="Gene3D" id="1.10.286.10">
    <property type="match status" value="1"/>
</dbReference>
<keyword evidence="6" id="KW-0862">Zinc</keyword>
<dbReference type="Proteomes" id="UP000651112">
    <property type="component" value="Unassembled WGS sequence"/>
</dbReference>
<feature type="domain" description="GTP cyclohydrolase I" evidence="7">
    <location>
        <begin position="47"/>
        <end position="221"/>
    </location>
</feature>
<dbReference type="SUPFAM" id="SSF55620">
    <property type="entry name" value="Tetrahydrobiopterin biosynthesis enzymes-like"/>
    <property type="match status" value="1"/>
</dbReference>
<comment type="caution">
    <text evidence="8">The sequence shown here is derived from an EMBL/GenBank/DDBJ whole genome shotgun (WGS) entry which is preliminary data.</text>
</comment>
<dbReference type="Pfam" id="PF01227">
    <property type="entry name" value="GTP_cyclohydroI"/>
    <property type="match status" value="1"/>
</dbReference>
<dbReference type="InterPro" id="IPR043133">
    <property type="entry name" value="GTP-CH-I_C/QueF"/>
</dbReference>
<feature type="binding site" evidence="6">
    <location>
        <position position="186"/>
    </location>
    <ligand>
        <name>Zn(2+)</name>
        <dbReference type="ChEBI" id="CHEBI:29105"/>
    </ligand>
</feature>
<dbReference type="PROSITE" id="PS00860">
    <property type="entry name" value="GTP_CYCLOHYDROL_1_2"/>
    <property type="match status" value="1"/>
</dbReference>
<keyword evidence="6" id="KW-0342">GTP-binding</keyword>
<evidence type="ECO:0000259" key="7">
    <source>
        <dbReference type="Pfam" id="PF01227"/>
    </source>
</evidence>
<dbReference type="InterPro" id="IPR001474">
    <property type="entry name" value="GTP_CycHdrlase_I"/>
</dbReference>
<comment type="subunit">
    <text evidence="6">Homopolymer.</text>
</comment>
<keyword evidence="6" id="KW-0547">Nucleotide-binding</keyword>
<dbReference type="NCBIfam" id="NF006826">
    <property type="entry name" value="PRK09347.1-3"/>
    <property type="match status" value="1"/>
</dbReference>
<evidence type="ECO:0000256" key="1">
    <source>
        <dbReference type="ARBA" id="ARBA00001052"/>
    </source>
</evidence>
<evidence type="ECO:0000313" key="9">
    <source>
        <dbReference type="Proteomes" id="UP000651112"/>
    </source>
</evidence>
<evidence type="ECO:0000256" key="4">
    <source>
        <dbReference type="ARBA" id="ARBA00022563"/>
    </source>
</evidence>
<evidence type="ECO:0000256" key="3">
    <source>
        <dbReference type="ARBA" id="ARBA00008085"/>
    </source>
</evidence>
<dbReference type="PANTHER" id="PTHR11109:SF7">
    <property type="entry name" value="GTP CYCLOHYDROLASE 1"/>
    <property type="match status" value="1"/>
</dbReference>
<dbReference type="PANTHER" id="PTHR11109">
    <property type="entry name" value="GTP CYCLOHYDROLASE I"/>
    <property type="match status" value="1"/>
</dbReference>
<comment type="catalytic activity">
    <reaction evidence="1 6">
        <text>GTP + H2O = 7,8-dihydroneopterin 3'-triphosphate + formate + H(+)</text>
        <dbReference type="Rhea" id="RHEA:17473"/>
        <dbReference type="ChEBI" id="CHEBI:15377"/>
        <dbReference type="ChEBI" id="CHEBI:15378"/>
        <dbReference type="ChEBI" id="CHEBI:15740"/>
        <dbReference type="ChEBI" id="CHEBI:37565"/>
        <dbReference type="ChEBI" id="CHEBI:58462"/>
        <dbReference type="EC" id="3.5.4.16"/>
    </reaction>
</comment>
<evidence type="ECO:0000313" key="8">
    <source>
        <dbReference type="EMBL" id="MBD1420976.1"/>
    </source>
</evidence>
<dbReference type="HAMAP" id="MF_00223">
    <property type="entry name" value="FolE"/>
    <property type="match status" value="1"/>
</dbReference>
<feature type="binding site" evidence="6">
    <location>
        <position position="115"/>
    </location>
    <ligand>
        <name>Zn(2+)</name>
        <dbReference type="ChEBI" id="CHEBI:29105"/>
    </ligand>
</feature>
<dbReference type="EC" id="3.5.4.16" evidence="6"/>
<sequence>MNFETTTPLLTAEEIGDSHMMTSVDTPVRQDAFERSDEEKIERIAGLFRGIMEELGLNLDDDSLNGTPYRVAKMYIKELFDGLDPKNKPKLSTFDNKYGYRKMLVEKDIRVSSACEHHFLPIVGRAHIAYIAESKVIGLSKINRIVEYYSHRPQVQERLTLQIYHALRSALGTDSIIVVIDAEHLCVSARGVKDENSRTTTLEYGGAFAKEDYRKEFFDIIK</sequence>
<dbReference type="NCBIfam" id="NF006824">
    <property type="entry name" value="PRK09347.1-1"/>
    <property type="match status" value="1"/>
</dbReference>
<evidence type="ECO:0000256" key="6">
    <source>
        <dbReference type="HAMAP-Rule" id="MF_00223"/>
    </source>
</evidence>
<reference evidence="8 9" key="1">
    <citation type="submission" date="2020-08" db="EMBL/GenBank/DDBJ databases">
        <title>Sphingobacterium sp. DN00404 isolated from aquaculture water.</title>
        <authorList>
            <person name="Zhang M."/>
        </authorList>
    </citation>
    <scope>NUCLEOTIDE SEQUENCE [LARGE SCALE GENOMIC DNA]</scope>
    <source>
        <strain evidence="8 9">KCTC 42746</strain>
    </source>
</reference>
<keyword evidence="5 6" id="KW-0378">Hydrolase</keyword>
<organism evidence="8 9">
    <name type="scientific">Sphingobacterium chuzhouense</name>
    <dbReference type="NCBI Taxonomy" id="1742264"/>
    <lineage>
        <taxon>Bacteria</taxon>
        <taxon>Pseudomonadati</taxon>
        <taxon>Bacteroidota</taxon>
        <taxon>Sphingobacteriia</taxon>
        <taxon>Sphingobacteriales</taxon>
        <taxon>Sphingobacteriaceae</taxon>
        <taxon>Sphingobacterium</taxon>
    </lineage>
</organism>
<dbReference type="NCBIfam" id="TIGR00063">
    <property type="entry name" value="folE"/>
    <property type="match status" value="1"/>
</dbReference>
<evidence type="ECO:0000256" key="5">
    <source>
        <dbReference type="ARBA" id="ARBA00022801"/>
    </source>
</evidence>
<name>A0ABR7XP77_9SPHI</name>
<comment type="pathway">
    <text evidence="2 6">Cofactor biosynthesis; 7,8-dihydroneopterin triphosphate biosynthesis; 7,8-dihydroneopterin triphosphate from GTP: step 1/1.</text>
</comment>
<proteinExistence type="inferred from homology"/>
<keyword evidence="4 6" id="KW-0554">One-carbon metabolism</keyword>
<dbReference type="Gene3D" id="3.30.1130.10">
    <property type="match status" value="1"/>
</dbReference>
<protein>
    <recommendedName>
        <fullName evidence="6">GTP cyclohydrolase 1</fullName>
        <ecNumber evidence="6">3.5.4.16</ecNumber>
    </recommendedName>
    <alternativeName>
        <fullName evidence="6">GTP cyclohydrolase I</fullName>
        <shortName evidence="6">GTP-CH-I</shortName>
    </alternativeName>
</protein>
<comment type="similarity">
    <text evidence="3 6">Belongs to the GTP cyclohydrolase I family.</text>
</comment>
<keyword evidence="6" id="KW-0479">Metal-binding</keyword>
<gene>
    <name evidence="6 8" type="primary">folE</name>
    <name evidence="8" type="ORF">H8B21_05240</name>
</gene>
<feature type="binding site" evidence="6">
    <location>
        <position position="118"/>
    </location>
    <ligand>
        <name>Zn(2+)</name>
        <dbReference type="ChEBI" id="CHEBI:29105"/>
    </ligand>
</feature>
<dbReference type="GO" id="GO:0003934">
    <property type="term" value="F:GTP cyclohydrolase I activity"/>
    <property type="evidence" value="ECO:0007669"/>
    <property type="project" value="UniProtKB-EC"/>
</dbReference>
<dbReference type="InterPro" id="IPR043134">
    <property type="entry name" value="GTP-CH-I_N"/>
</dbReference>
<dbReference type="InterPro" id="IPR020602">
    <property type="entry name" value="GTP_CycHdrlase_I_dom"/>
</dbReference>
<evidence type="ECO:0000256" key="2">
    <source>
        <dbReference type="ARBA" id="ARBA00005080"/>
    </source>
</evidence>
<dbReference type="InterPro" id="IPR018234">
    <property type="entry name" value="GTP_CycHdrlase_I_CS"/>
</dbReference>
<keyword evidence="9" id="KW-1185">Reference proteome</keyword>
<accession>A0ABR7XP77</accession>
<dbReference type="EMBL" id="JACNYL010000001">
    <property type="protein sequence ID" value="MBD1420976.1"/>
    <property type="molecule type" value="Genomic_DNA"/>
</dbReference>